<evidence type="ECO:0000256" key="1">
    <source>
        <dbReference type="SAM" id="SignalP"/>
    </source>
</evidence>
<gene>
    <name evidence="2" type="ORF">SAMN04487988_103294</name>
</gene>
<feature type="signal peptide" evidence="1">
    <location>
        <begin position="1"/>
        <end position="21"/>
    </location>
</feature>
<evidence type="ECO:0000313" key="2">
    <source>
        <dbReference type="EMBL" id="SFG41021.1"/>
    </source>
</evidence>
<dbReference type="AlphaFoldDB" id="A0A1I2RT83"/>
<keyword evidence="1" id="KW-0732">Signal</keyword>
<dbReference type="SUPFAM" id="SSF49464">
    <property type="entry name" value="Carboxypeptidase regulatory domain-like"/>
    <property type="match status" value="1"/>
</dbReference>
<dbReference type="EMBL" id="FOPC01000003">
    <property type="protein sequence ID" value="SFG41021.1"/>
    <property type="molecule type" value="Genomic_DNA"/>
</dbReference>
<protein>
    <recommendedName>
        <fullName evidence="4">CarboxypepD_reg-like domain-containing protein</fullName>
    </recommendedName>
</protein>
<dbReference type="Proteomes" id="UP000199642">
    <property type="component" value="Unassembled WGS sequence"/>
</dbReference>
<reference evidence="3" key="1">
    <citation type="submission" date="2016-10" db="EMBL/GenBank/DDBJ databases">
        <authorList>
            <person name="Varghese N."/>
            <person name="Submissions S."/>
        </authorList>
    </citation>
    <scope>NUCLEOTIDE SEQUENCE [LARGE SCALE GENOMIC DNA]</scope>
    <source>
        <strain evidence="3">DSM 19315</strain>
    </source>
</reference>
<dbReference type="Gene3D" id="2.60.40.1120">
    <property type="entry name" value="Carboxypeptidase-like, regulatory domain"/>
    <property type="match status" value="1"/>
</dbReference>
<evidence type="ECO:0000313" key="3">
    <source>
        <dbReference type="Proteomes" id="UP000199642"/>
    </source>
</evidence>
<evidence type="ECO:0008006" key="4">
    <source>
        <dbReference type="Google" id="ProtNLM"/>
    </source>
</evidence>
<keyword evidence="3" id="KW-1185">Reference proteome</keyword>
<accession>A0A1I2RT83</accession>
<dbReference type="STRING" id="435880.SAMN04487988_103294"/>
<feature type="chain" id="PRO_5011670143" description="CarboxypepD_reg-like domain-containing protein" evidence="1">
    <location>
        <begin position="22"/>
        <end position="247"/>
    </location>
</feature>
<dbReference type="InterPro" id="IPR008969">
    <property type="entry name" value="CarboxyPept-like_regulatory"/>
</dbReference>
<name>A0A1I2RT83_9BACT</name>
<organism evidence="2 3">
    <name type="scientific">Algoriphagus hitonicola</name>
    <dbReference type="NCBI Taxonomy" id="435880"/>
    <lineage>
        <taxon>Bacteria</taxon>
        <taxon>Pseudomonadati</taxon>
        <taxon>Bacteroidota</taxon>
        <taxon>Cytophagia</taxon>
        <taxon>Cytophagales</taxon>
        <taxon>Cyclobacteriaceae</taxon>
        <taxon>Algoriphagus</taxon>
    </lineage>
</organism>
<sequence>MKILRLLFLIIGFGWASFALGQTTYSGNVLDANDRQVMEGVTVRVLDRESTSTTNQRGYFSVQGVVGDTLLVEFEGFVSQKIPLGKERFLMIEIQDKARFLPTFEVRSPAYSYRFKDGRLVLRDENEVESPSRKGEVIAGPINRGDGSGGIAFSGVISYFTKKARYAREYARKQEWHKRRVGYYSIIESDSIKAKLKEDFQISSEDWNELIIRFNQFHASHEFLDWSESRVYNQLRQFIEIETTYMD</sequence>
<proteinExistence type="predicted"/>
<dbReference type="OrthoDB" id="820054at2"/>
<dbReference type="RefSeq" id="WP_092789857.1">
    <property type="nucleotide sequence ID" value="NZ_FOPC01000003.1"/>
</dbReference>